<dbReference type="PROSITE" id="PS51724">
    <property type="entry name" value="SPOR"/>
    <property type="match status" value="1"/>
</dbReference>
<feature type="compositionally biased region" description="Low complexity" evidence="1">
    <location>
        <begin position="319"/>
        <end position="329"/>
    </location>
</feature>
<dbReference type="EMBL" id="BPQP01000004">
    <property type="protein sequence ID" value="GJD93059.1"/>
    <property type="molecule type" value="Genomic_DNA"/>
</dbReference>
<feature type="transmembrane region" description="Helical" evidence="2">
    <location>
        <begin position="133"/>
        <end position="154"/>
    </location>
</feature>
<keyword evidence="2" id="KW-0812">Transmembrane</keyword>
<feature type="domain" description="SPOR" evidence="3">
    <location>
        <begin position="368"/>
        <end position="450"/>
    </location>
</feature>
<keyword evidence="2" id="KW-0472">Membrane</keyword>
<gene>
    <name evidence="4" type="ORF">OCOJLMKI_0245</name>
</gene>
<evidence type="ECO:0000256" key="1">
    <source>
        <dbReference type="SAM" id="MobiDB-lite"/>
    </source>
</evidence>
<accession>A0ABQ4RTL3</accession>
<keyword evidence="2" id="KW-1133">Transmembrane helix</keyword>
<dbReference type="Proteomes" id="UP001055125">
    <property type="component" value="Unassembled WGS sequence"/>
</dbReference>
<dbReference type="SUPFAM" id="SSF110997">
    <property type="entry name" value="Sporulation related repeat"/>
    <property type="match status" value="1"/>
</dbReference>
<evidence type="ECO:0000313" key="5">
    <source>
        <dbReference type="Proteomes" id="UP001055125"/>
    </source>
</evidence>
<feature type="region of interest" description="Disordered" evidence="1">
    <location>
        <begin position="209"/>
        <end position="348"/>
    </location>
</feature>
<dbReference type="InterPro" id="IPR007730">
    <property type="entry name" value="SPOR-like_dom"/>
</dbReference>
<dbReference type="Gene3D" id="3.30.70.1070">
    <property type="entry name" value="Sporulation related repeat"/>
    <property type="match status" value="1"/>
</dbReference>
<organism evidence="4 5">
    <name type="scientific">Methylobacterium iners</name>
    <dbReference type="NCBI Taxonomy" id="418707"/>
    <lineage>
        <taxon>Bacteria</taxon>
        <taxon>Pseudomonadati</taxon>
        <taxon>Pseudomonadota</taxon>
        <taxon>Alphaproteobacteria</taxon>
        <taxon>Hyphomicrobiales</taxon>
        <taxon>Methylobacteriaceae</taxon>
        <taxon>Methylobacterium</taxon>
    </lineage>
</organism>
<evidence type="ECO:0000313" key="4">
    <source>
        <dbReference type="EMBL" id="GJD93059.1"/>
    </source>
</evidence>
<feature type="compositionally biased region" description="Basic and acidic residues" evidence="1">
    <location>
        <begin position="13"/>
        <end position="27"/>
    </location>
</feature>
<dbReference type="InterPro" id="IPR036680">
    <property type="entry name" value="SPOR-like_sf"/>
</dbReference>
<evidence type="ECO:0000256" key="2">
    <source>
        <dbReference type="SAM" id="Phobius"/>
    </source>
</evidence>
<reference evidence="4" key="2">
    <citation type="submission" date="2021-08" db="EMBL/GenBank/DDBJ databases">
        <authorList>
            <person name="Tani A."/>
            <person name="Ola A."/>
            <person name="Ogura Y."/>
            <person name="Katsura K."/>
            <person name="Hayashi T."/>
        </authorList>
    </citation>
    <scope>NUCLEOTIDE SEQUENCE</scope>
    <source>
        <strain evidence="4">DSM 19015</strain>
    </source>
</reference>
<keyword evidence="5" id="KW-1185">Reference proteome</keyword>
<feature type="region of interest" description="Disordered" evidence="1">
    <location>
        <begin position="1"/>
        <end position="32"/>
    </location>
</feature>
<name>A0ABQ4RTL3_9HYPH</name>
<reference evidence="4" key="1">
    <citation type="journal article" date="2021" name="Front. Microbiol.">
        <title>Comprehensive Comparative Genomics and Phenotyping of Methylobacterium Species.</title>
        <authorList>
            <person name="Alessa O."/>
            <person name="Ogura Y."/>
            <person name="Fujitani Y."/>
            <person name="Takami H."/>
            <person name="Hayashi T."/>
            <person name="Sahin N."/>
            <person name="Tani A."/>
        </authorList>
    </citation>
    <scope>NUCLEOTIDE SEQUENCE</scope>
    <source>
        <strain evidence="4">DSM 19015</strain>
    </source>
</reference>
<protein>
    <recommendedName>
        <fullName evidence="3">SPOR domain-containing protein</fullName>
    </recommendedName>
</protein>
<dbReference type="RefSeq" id="WP_238242269.1">
    <property type="nucleotide sequence ID" value="NZ_BPQP01000004.1"/>
</dbReference>
<sequence>MTTASRAPVDLDAFERDLQRPPERNPAKADPLAELARIVGQDDPFRALLEARDSRAAPASQVERGRVEPTFHDAAPQQAHQHYAPPPADAFDQYLASVEHGPNAGTGPEEGAAFADEASHRRYAAERPRKRKWLASVGAGLAVVAVSVAGAMTWKSLNSGSSPGTVPTILADKAPLKIAPQKADGVEIPDQNKQIYDRTPKDGQIRIVNREEQPVDVTQAVRANPRAGEGGATPGNASTSAVNPPPGTLAESLGEPRRVRTVSVKPDTPPAPQREASSEPAAPSVIPTMVLPGEGTTTTASLRPRPGRTQPPALPPTDTTPVVESATPTAPVPPPSAAPRVKAPQRVASVSPEATAALAPPPAVTASQPSSGGFAVQLGVRGSESEAQAAFRQMQGKYSQLGGQPMMIRQAEVGGKTIYRVRVGPLGKNDATNLCTQLKAAGGQCYVAAN</sequence>
<proteinExistence type="predicted"/>
<evidence type="ECO:0000259" key="3">
    <source>
        <dbReference type="PROSITE" id="PS51724"/>
    </source>
</evidence>
<comment type="caution">
    <text evidence="4">The sequence shown here is derived from an EMBL/GenBank/DDBJ whole genome shotgun (WGS) entry which is preliminary data.</text>
</comment>
<dbReference type="Pfam" id="PF05036">
    <property type="entry name" value="SPOR"/>
    <property type="match status" value="1"/>
</dbReference>